<evidence type="ECO:0000313" key="3">
    <source>
        <dbReference type="Proteomes" id="UP000094795"/>
    </source>
</evidence>
<protein>
    <submittedName>
        <fullName evidence="2">Uncharacterized protein</fullName>
    </submittedName>
</protein>
<keyword evidence="1" id="KW-0812">Transmembrane</keyword>
<accession>A0A1C1YS00</accession>
<keyword evidence="3" id="KW-1185">Reference proteome</keyword>
<name>A0A1C1YS00_9HYPH</name>
<proteinExistence type="predicted"/>
<dbReference type="RefSeq" id="WP_066182259.1">
    <property type="nucleotide sequence ID" value="NZ_LQZT01000042.1"/>
</dbReference>
<dbReference type="AlphaFoldDB" id="A0A1C1YS00"/>
<evidence type="ECO:0000256" key="1">
    <source>
        <dbReference type="SAM" id="Phobius"/>
    </source>
</evidence>
<evidence type="ECO:0000313" key="2">
    <source>
        <dbReference type="EMBL" id="OCW56308.1"/>
    </source>
</evidence>
<keyword evidence="1" id="KW-1133">Transmembrane helix</keyword>
<dbReference type="EMBL" id="LQZT01000042">
    <property type="protein sequence ID" value="OCW56308.1"/>
    <property type="molecule type" value="Genomic_DNA"/>
</dbReference>
<comment type="caution">
    <text evidence="2">The sequence shown here is derived from an EMBL/GenBank/DDBJ whole genome shotgun (WGS) entry which is preliminary data.</text>
</comment>
<sequence>MGKKKSLWSLLNPFTWIAAVFGPLLRWLGLMPPPRTDGFENLSTADVEEAAEQAKRTEEAIDAIVRDMSPAEVVKAYASASPEDRALMDLSVLDAEGQDWLQNLSEDDLTLLAMSTTAGCARSLEARAVKPIYRKPIDETGEAEILKIPAPVDEEEEKRAFVAARYRELFHARGVPNLNPRYVPSGTIH</sequence>
<gene>
    <name evidence="2" type="ORF">AWJ14_19630</name>
</gene>
<dbReference type="OrthoDB" id="8365555at2"/>
<keyword evidence="1" id="KW-0472">Membrane</keyword>
<reference evidence="2 3" key="1">
    <citation type="submission" date="2015-12" db="EMBL/GenBank/DDBJ databases">
        <authorList>
            <person name="Shamseldin A."/>
            <person name="Moawad H."/>
            <person name="Abd El-Rahim W.M."/>
            <person name="Sadowsky M.J."/>
        </authorList>
    </citation>
    <scope>NUCLEOTIDE SEQUENCE [LARGE SCALE GENOMIC DNA]</scope>
    <source>
        <strain evidence="2 3">JC234</strain>
    </source>
</reference>
<feature type="transmembrane region" description="Helical" evidence="1">
    <location>
        <begin position="6"/>
        <end position="25"/>
    </location>
</feature>
<dbReference type="Proteomes" id="UP000094795">
    <property type="component" value="Unassembled WGS sequence"/>
</dbReference>
<organism evidence="2 3">
    <name type="scientific">Hoeflea olei</name>
    <dbReference type="NCBI Taxonomy" id="1480615"/>
    <lineage>
        <taxon>Bacteria</taxon>
        <taxon>Pseudomonadati</taxon>
        <taxon>Pseudomonadota</taxon>
        <taxon>Alphaproteobacteria</taxon>
        <taxon>Hyphomicrobiales</taxon>
        <taxon>Rhizobiaceae</taxon>
        <taxon>Hoeflea</taxon>
    </lineage>
</organism>